<proteinExistence type="predicted"/>
<dbReference type="SUPFAM" id="SSF53300">
    <property type="entry name" value="vWA-like"/>
    <property type="match status" value="1"/>
</dbReference>
<dbReference type="RefSeq" id="WP_097645316.1">
    <property type="nucleotide sequence ID" value="NZ_NQWI01000105.1"/>
</dbReference>
<organism evidence="2 3">
    <name type="scientific">Candidatus Viridilinea mediisalina</name>
    <dbReference type="NCBI Taxonomy" id="2024553"/>
    <lineage>
        <taxon>Bacteria</taxon>
        <taxon>Bacillati</taxon>
        <taxon>Chloroflexota</taxon>
        <taxon>Chloroflexia</taxon>
        <taxon>Chloroflexales</taxon>
        <taxon>Chloroflexineae</taxon>
        <taxon>Oscillochloridaceae</taxon>
        <taxon>Candidatus Viridilinea</taxon>
    </lineage>
</organism>
<comment type="caution">
    <text evidence="2">The sequence shown here is derived from an EMBL/GenBank/DDBJ whole genome shotgun (WGS) entry which is preliminary data.</text>
</comment>
<accession>A0A2A6RG22</accession>
<dbReference type="OrthoDB" id="9776116at2"/>
<keyword evidence="3" id="KW-1185">Reference proteome</keyword>
<dbReference type="Pfam" id="PF01882">
    <property type="entry name" value="DUF58"/>
    <property type="match status" value="1"/>
</dbReference>
<dbReference type="Proteomes" id="UP000220527">
    <property type="component" value="Unassembled WGS sequence"/>
</dbReference>
<dbReference type="PANTHER" id="PTHR33608">
    <property type="entry name" value="BLL2464 PROTEIN"/>
    <property type="match status" value="1"/>
</dbReference>
<dbReference type="EMBL" id="NQWI01000105">
    <property type="protein sequence ID" value="PDW01829.1"/>
    <property type="molecule type" value="Genomic_DNA"/>
</dbReference>
<evidence type="ECO:0000259" key="1">
    <source>
        <dbReference type="Pfam" id="PF01882"/>
    </source>
</evidence>
<name>A0A2A6RG22_9CHLR</name>
<protein>
    <submittedName>
        <fullName evidence="2">DUF58 domain-containing protein</fullName>
    </submittedName>
</protein>
<reference evidence="3" key="1">
    <citation type="submission" date="2017-08" db="EMBL/GenBank/DDBJ databases">
        <authorList>
            <person name="Grouzdev D.S."/>
            <person name="Gaisin V.A."/>
            <person name="Rysina M.S."/>
            <person name="Gorlenko V.M."/>
        </authorList>
    </citation>
    <scope>NUCLEOTIDE SEQUENCE [LARGE SCALE GENOMIC DNA]</scope>
    <source>
        <strain evidence="3">Kir15-3F</strain>
    </source>
</reference>
<dbReference type="InterPro" id="IPR036465">
    <property type="entry name" value="vWFA_dom_sf"/>
</dbReference>
<feature type="domain" description="DUF58" evidence="1">
    <location>
        <begin position="48"/>
        <end position="250"/>
    </location>
</feature>
<dbReference type="AlphaFoldDB" id="A0A2A6RG22"/>
<sequence>MTTAPPLLTPAFLRQLDRLALLTRRAMAGELQGERRSPRRGASVEFADYRPYTPGDDIRQIDWNLYARMERIFLKLFVAEEELNVHLLLDTSASMDWGEPNKFQYAQQVAAAFGYIALTNLDRVGVTSCTSDGSAAPLTGVRGRRGAVALFSFLQNLSASGSGNLANVCRRYSNTVRTPGPLLLCSDLFDAGWRDALNALAARTFDVTVMHILAPQELKPNLEGDFRLIDLEGGPTVEISADPDLLRRYTQTLHSWQTEIENFCHGRSMNYIQVDTALPIEEFVLGRMRSQNVLK</sequence>
<dbReference type="Gene3D" id="3.40.50.410">
    <property type="entry name" value="von Willebrand factor, type A domain"/>
    <property type="match status" value="1"/>
</dbReference>
<dbReference type="PANTHER" id="PTHR33608:SF7">
    <property type="entry name" value="DUF58 DOMAIN-CONTAINING PROTEIN"/>
    <property type="match status" value="1"/>
</dbReference>
<gene>
    <name evidence="2" type="ORF">CJ255_17095</name>
</gene>
<evidence type="ECO:0000313" key="2">
    <source>
        <dbReference type="EMBL" id="PDW01829.1"/>
    </source>
</evidence>
<dbReference type="InterPro" id="IPR002881">
    <property type="entry name" value="DUF58"/>
</dbReference>
<evidence type="ECO:0000313" key="3">
    <source>
        <dbReference type="Proteomes" id="UP000220527"/>
    </source>
</evidence>